<evidence type="ECO:0000313" key="4">
    <source>
        <dbReference type="Proteomes" id="UP000033966"/>
    </source>
</evidence>
<dbReference type="InterPro" id="IPR001857">
    <property type="entry name" value="Ribosomal_bL19"/>
</dbReference>
<dbReference type="Pfam" id="PF01245">
    <property type="entry name" value="Ribosomal_L19"/>
    <property type="match status" value="1"/>
</dbReference>
<comment type="caution">
    <text evidence="3">The sequence shown here is derived from an EMBL/GenBank/DDBJ whole genome shotgun (WGS) entry which is preliminary data.</text>
</comment>
<evidence type="ECO:0000313" key="3">
    <source>
        <dbReference type="EMBL" id="KKT91113.1"/>
    </source>
</evidence>
<gene>
    <name evidence="3" type="ORF">UW92_C0018G0013</name>
</gene>
<dbReference type="InterPro" id="IPR008991">
    <property type="entry name" value="Translation_prot_SH3-like_sf"/>
</dbReference>
<name>A0A0G1L5R4_9BACT</name>
<dbReference type="GO" id="GO:0003735">
    <property type="term" value="F:structural constituent of ribosome"/>
    <property type="evidence" value="ECO:0007669"/>
    <property type="project" value="InterPro"/>
</dbReference>
<dbReference type="SUPFAM" id="SSF50104">
    <property type="entry name" value="Translation proteins SH3-like domain"/>
    <property type="match status" value="1"/>
</dbReference>
<dbReference type="AlphaFoldDB" id="A0A0G1L5R4"/>
<organism evidence="3 4">
    <name type="scientific">Candidatus Jorgensenbacteria bacterium GW2011_GWA2_45_13</name>
    <dbReference type="NCBI Taxonomy" id="1618662"/>
    <lineage>
        <taxon>Bacteria</taxon>
        <taxon>Candidatus Joergenseniibacteriota</taxon>
    </lineage>
</organism>
<sequence length="65" mass="7648">MLEESIVKQLQPGAKVRVWERIKEGEKERQTPFEGIIITFYRSYHSSGSGRRKNIPHTISEYFAH</sequence>
<proteinExistence type="predicted"/>
<dbReference type="GO" id="GO:0006412">
    <property type="term" value="P:translation"/>
    <property type="evidence" value="ECO:0007669"/>
    <property type="project" value="InterPro"/>
</dbReference>
<reference evidence="3 4" key="1">
    <citation type="journal article" date="2015" name="Nature">
        <title>rRNA introns, odd ribosomes, and small enigmatic genomes across a large radiation of phyla.</title>
        <authorList>
            <person name="Brown C.T."/>
            <person name="Hug L.A."/>
            <person name="Thomas B.C."/>
            <person name="Sharon I."/>
            <person name="Castelle C.J."/>
            <person name="Singh A."/>
            <person name="Wilkins M.J."/>
            <person name="Williams K.H."/>
            <person name="Banfield J.F."/>
        </authorList>
    </citation>
    <scope>NUCLEOTIDE SEQUENCE [LARGE SCALE GENOMIC DNA]</scope>
</reference>
<accession>A0A0G1L5R4</accession>
<protein>
    <recommendedName>
        <fullName evidence="1">Large ribosomal subunit protein bL19</fullName>
    </recommendedName>
    <alternativeName>
        <fullName evidence="2">50S ribosomal protein L19</fullName>
    </alternativeName>
</protein>
<dbReference type="GO" id="GO:0005840">
    <property type="term" value="C:ribosome"/>
    <property type="evidence" value="ECO:0007669"/>
    <property type="project" value="InterPro"/>
</dbReference>
<evidence type="ECO:0000256" key="2">
    <source>
        <dbReference type="ARBA" id="ARBA00035493"/>
    </source>
</evidence>
<evidence type="ECO:0000256" key="1">
    <source>
        <dbReference type="ARBA" id="ARBA00035171"/>
    </source>
</evidence>
<dbReference type="EMBL" id="LCKF01000018">
    <property type="protein sequence ID" value="KKT91113.1"/>
    <property type="molecule type" value="Genomic_DNA"/>
</dbReference>
<dbReference type="Proteomes" id="UP000033966">
    <property type="component" value="Unassembled WGS sequence"/>
</dbReference>